<reference evidence="1 2" key="1">
    <citation type="submission" date="2023-04" db="EMBL/GenBank/DDBJ databases">
        <title>Genome Sequence of Selenomonas sputigena ATCC 33150.</title>
        <authorList>
            <person name="Miller D.P."/>
            <person name="Anvari S."/>
            <person name="Polson S.W."/>
            <person name="Macdonald M."/>
            <person name="Mcdowell J.V."/>
        </authorList>
    </citation>
    <scope>NUCLEOTIDE SEQUENCE [LARGE SCALE GENOMIC DNA]</scope>
    <source>
        <strain evidence="1 2">ATCC 33150</strain>
    </source>
</reference>
<keyword evidence="2" id="KW-1185">Reference proteome</keyword>
<evidence type="ECO:0000313" key="1">
    <source>
        <dbReference type="EMBL" id="MEX5285030.1"/>
    </source>
</evidence>
<evidence type="ECO:0000313" key="2">
    <source>
        <dbReference type="Proteomes" id="UP001559623"/>
    </source>
</evidence>
<comment type="caution">
    <text evidence="1">The sequence shown here is derived from an EMBL/GenBank/DDBJ whole genome shotgun (WGS) entry which is preliminary data.</text>
</comment>
<sequence length="94" mass="10742">MDTGSLFAVALNLPHPWRISQVEFKPTEDASMELHIHIAFQRGGKFPCPQDHCGKSFPAYDTAPRIWRHLNFFQYKLHAQTSTLWTLCAALTEA</sequence>
<accession>A0ABV3X4A6</accession>
<name>A0ABV3X4A6_9FIRM</name>
<dbReference type="EMBL" id="JARVLH010000003">
    <property type="protein sequence ID" value="MEX5285030.1"/>
    <property type="molecule type" value="Genomic_DNA"/>
</dbReference>
<organism evidence="1 2">
    <name type="scientific">Selenomonas sputigena</name>
    <dbReference type="NCBI Taxonomy" id="69823"/>
    <lineage>
        <taxon>Bacteria</taxon>
        <taxon>Bacillati</taxon>
        <taxon>Bacillota</taxon>
        <taxon>Negativicutes</taxon>
        <taxon>Selenomonadales</taxon>
        <taxon>Selenomonadaceae</taxon>
        <taxon>Selenomonas</taxon>
    </lineage>
</organism>
<dbReference type="Proteomes" id="UP001559623">
    <property type="component" value="Unassembled WGS sequence"/>
</dbReference>
<proteinExistence type="predicted"/>
<evidence type="ECO:0008006" key="3">
    <source>
        <dbReference type="Google" id="ProtNLM"/>
    </source>
</evidence>
<gene>
    <name evidence="1" type="ORF">QCO44_05145</name>
</gene>
<dbReference type="RefSeq" id="WP_368846760.1">
    <property type="nucleotide sequence ID" value="NZ_CP194411.1"/>
</dbReference>
<protein>
    <recommendedName>
        <fullName evidence="3">C2H2-type domain-containing protein</fullName>
    </recommendedName>
</protein>